<name>A0A392QI74_9FABA</name>
<feature type="non-terminal residue" evidence="1">
    <location>
        <position position="1"/>
    </location>
</feature>
<proteinExistence type="predicted"/>
<accession>A0A392QI74</accession>
<dbReference type="EMBL" id="LXQA010139611">
    <property type="protein sequence ID" value="MCI24111.1"/>
    <property type="molecule type" value="Genomic_DNA"/>
</dbReference>
<dbReference type="Proteomes" id="UP000265520">
    <property type="component" value="Unassembled WGS sequence"/>
</dbReference>
<evidence type="ECO:0000313" key="1">
    <source>
        <dbReference type="EMBL" id="MCI24111.1"/>
    </source>
</evidence>
<protein>
    <submittedName>
        <fullName evidence="1">Uncharacterized protein</fullName>
    </submittedName>
</protein>
<keyword evidence="2" id="KW-1185">Reference proteome</keyword>
<organism evidence="1 2">
    <name type="scientific">Trifolium medium</name>
    <dbReference type="NCBI Taxonomy" id="97028"/>
    <lineage>
        <taxon>Eukaryota</taxon>
        <taxon>Viridiplantae</taxon>
        <taxon>Streptophyta</taxon>
        <taxon>Embryophyta</taxon>
        <taxon>Tracheophyta</taxon>
        <taxon>Spermatophyta</taxon>
        <taxon>Magnoliopsida</taxon>
        <taxon>eudicotyledons</taxon>
        <taxon>Gunneridae</taxon>
        <taxon>Pentapetalae</taxon>
        <taxon>rosids</taxon>
        <taxon>fabids</taxon>
        <taxon>Fabales</taxon>
        <taxon>Fabaceae</taxon>
        <taxon>Papilionoideae</taxon>
        <taxon>50 kb inversion clade</taxon>
        <taxon>NPAAA clade</taxon>
        <taxon>Hologalegina</taxon>
        <taxon>IRL clade</taxon>
        <taxon>Trifolieae</taxon>
        <taxon>Trifolium</taxon>
    </lineage>
</organism>
<reference evidence="1 2" key="1">
    <citation type="journal article" date="2018" name="Front. Plant Sci.">
        <title>Red Clover (Trifolium pratense) and Zigzag Clover (T. medium) - A Picture of Genomic Similarities and Differences.</title>
        <authorList>
            <person name="Dluhosova J."/>
            <person name="Istvanek J."/>
            <person name="Nedelnik J."/>
            <person name="Repkova J."/>
        </authorList>
    </citation>
    <scope>NUCLEOTIDE SEQUENCE [LARGE SCALE GENOMIC DNA]</scope>
    <source>
        <strain evidence="2">cv. 10/8</strain>
        <tissue evidence="1">Leaf</tissue>
    </source>
</reference>
<sequence length="110" mass="12042">SLTFKFGRFIEVDEGTKLFNKCDVARVKVVTKEKAPVDSVMEVKVQGKRFDIRVMEEIGGWTENGSFCGKRCPGWQGVQSSRASDDGVSILAAEEGFSETGIDPDVSESC</sequence>
<comment type="caution">
    <text evidence="1">The sequence shown here is derived from an EMBL/GenBank/DDBJ whole genome shotgun (WGS) entry which is preliminary data.</text>
</comment>
<evidence type="ECO:0000313" key="2">
    <source>
        <dbReference type="Proteomes" id="UP000265520"/>
    </source>
</evidence>
<dbReference type="AlphaFoldDB" id="A0A392QI74"/>